<dbReference type="GO" id="GO:0016779">
    <property type="term" value="F:nucleotidyltransferase activity"/>
    <property type="evidence" value="ECO:0007669"/>
    <property type="project" value="InterPro"/>
</dbReference>
<dbReference type="InterPro" id="IPR043519">
    <property type="entry name" value="NT_sf"/>
</dbReference>
<dbReference type="Proteomes" id="UP000006180">
    <property type="component" value="Chromosome"/>
</dbReference>
<dbReference type="KEGG" id="sfd:USDA257_c28820"/>
<reference evidence="3 4" key="1">
    <citation type="journal article" date="2012" name="J. Bacteriol.">
        <title>Complete genome sequence of the broad-host-range strain Sinorhizobium fredii USDA257.</title>
        <authorList>
            <person name="Schuldes J."/>
            <person name="Rodriguez Orbegoso M."/>
            <person name="Schmeisser C."/>
            <person name="Krishnan H.B."/>
            <person name="Daniel R."/>
            <person name="Streit W.R."/>
        </authorList>
    </citation>
    <scope>NUCLEOTIDE SEQUENCE [LARGE SCALE GENOMIC DNA]</scope>
    <source>
        <strain evidence="3 4">USDA 257</strain>
    </source>
</reference>
<feature type="domain" description="HEPN" evidence="2">
    <location>
        <begin position="215"/>
        <end position="335"/>
    </location>
</feature>
<proteinExistence type="predicted"/>
<dbReference type="PROSITE" id="PS50910">
    <property type="entry name" value="HEPN"/>
    <property type="match status" value="1"/>
</dbReference>
<keyword evidence="3" id="KW-0808">Transferase</keyword>
<dbReference type="PANTHER" id="PTHR33933:SF1">
    <property type="entry name" value="PROTEIN ADENYLYLTRANSFERASE MNTA-RELATED"/>
    <property type="match status" value="1"/>
</dbReference>
<dbReference type="PANTHER" id="PTHR33933">
    <property type="entry name" value="NUCLEOTIDYLTRANSFERASE"/>
    <property type="match status" value="1"/>
</dbReference>
<dbReference type="SMART" id="SM00748">
    <property type="entry name" value="HEPN"/>
    <property type="match status" value="1"/>
</dbReference>
<dbReference type="PATRIC" id="fig|1185652.3.peg.2992"/>
<gene>
    <name evidence="3" type="ORF">USDA257_c28820</name>
</gene>
<dbReference type="SUPFAM" id="SSF81593">
    <property type="entry name" value="Nucleotidyltransferase substrate binding subunit/domain"/>
    <property type="match status" value="1"/>
</dbReference>
<dbReference type="InterPro" id="IPR052548">
    <property type="entry name" value="Type_VII_TA_antitoxin"/>
</dbReference>
<name>I3X6E7_SINF2</name>
<feature type="region of interest" description="Disordered" evidence="1">
    <location>
        <begin position="1"/>
        <end position="25"/>
    </location>
</feature>
<dbReference type="SUPFAM" id="SSF81301">
    <property type="entry name" value="Nucleotidyltransferase"/>
    <property type="match status" value="1"/>
</dbReference>
<dbReference type="EMBL" id="CP003563">
    <property type="protein sequence ID" value="AFL51453.1"/>
    <property type="molecule type" value="Genomic_DNA"/>
</dbReference>
<dbReference type="STRING" id="1185652.USDA257_c28820"/>
<dbReference type="InterPro" id="IPR007842">
    <property type="entry name" value="HEPN_dom"/>
</dbReference>
<dbReference type="HOGENOM" id="CLU_051494_0_0_5"/>
<sequence>MLDNAEIVTDRPRNPSMHASPARTRHQLKTQWKQTVDDESCLPYRLHMRSSLEHLPEKKQRELARVVEIIHEEFSDALEGSSAAFKKRGRILKIILFGSYARGTFVDEPHTMKGYRSDYDILVIVNSKKLAEPEYWDKATDRLMWDKGVSTPVGLIVHGAREVNNFLADGQYFFVDILREGIVLYELDDRPLAEPRARTPADAYRIAVGYFEDRLPQAKTFAEGAQFFASRGRLKEAAFLLHQSIEQAYAALLLVLTNYSPASHNLKFLRGLAEDRDQRLVEAWPRDQHRSTAWYNILNEAYVKARYSKHFEITEEALAWLLERTEHLHRMVTLLCKERLSELERATRDGR</sequence>
<dbReference type="Gene3D" id="3.30.460.10">
    <property type="entry name" value="Beta Polymerase, domain 2"/>
    <property type="match status" value="1"/>
</dbReference>
<dbReference type="Pfam" id="PF05168">
    <property type="entry name" value="HEPN"/>
    <property type="match status" value="1"/>
</dbReference>
<accession>I3X6E7</accession>
<dbReference type="AlphaFoldDB" id="I3X6E7"/>
<evidence type="ECO:0000256" key="1">
    <source>
        <dbReference type="SAM" id="MobiDB-lite"/>
    </source>
</evidence>
<evidence type="ECO:0000259" key="2">
    <source>
        <dbReference type="PROSITE" id="PS50910"/>
    </source>
</evidence>
<dbReference type="InterPro" id="IPR002934">
    <property type="entry name" value="Polymerase_NTP_transf_dom"/>
</dbReference>
<evidence type="ECO:0000313" key="4">
    <source>
        <dbReference type="Proteomes" id="UP000006180"/>
    </source>
</evidence>
<protein>
    <submittedName>
        <fullName evidence="3">Putative nucleotidyltransferase protein</fullName>
    </submittedName>
</protein>
<organism evidence="3 4">
    <name type="scientific">Sinorhizobium fredii (strain USDA 257)</name>
    <dbReference type="NCBI Taxonomy" id="1185652"/>
    <lineage>
        <taxon>Bacteria</taxon>
        <taxon>Pseudomonadati</taxon>
        <taxon>Pseudomonadota</taxon>
        <taxon>Alphaproteobacteria</taxon>
        <taxon>Hyphomicrobiales</taxon>
        <taxon>Rhizobiaceae</taxon>
        <taxon>Sinorhizobium/Ensifer group</taxon>
        <taxon>Sinorhizobium</taxon>
    </lineage>
</organism>
<dbReference type="CDD" id="cd05403">
    <property type="entry name" value="NT_KNTase_like"/>
    <property type="match status" value="1"/>
</dbReference>
<dbReference type="Gene3D" id="1.20.120.330">
    <property type="entry name" value="Nucleotidyltransferases domain 2"/>
    <property type="match status" value="1"/>
</dbReference>
<dbReference type="eggNOG" id="COG1708">
    <property type="taxonomic scope" value="Bacteria"/>
</dbReference>
<evidence type="ECO:0000313" key="3">
    <source>
        <dbReference type="EMBL" id="AFL51453.1"/>
    </source>
</evidence>
<dbReference type="Pfam" id="PF01909">
    <property type="entry name" value="NTP_transf_2"/>
    <property type="match status" value="1"/>
</dbReference>